<accession>A0A485P2C7</accession>
<comment type="catalytic activity">
    <reaction evidence="1">
        <text>a 2'-deoxyribonucleoside 5'-diphosphate + ATP = a 2'-deoxyribonucleoside 5'-triphosphate + ADP</text>
        <dbReference type="Rhea" id="RHEA:44640"/>
        <dbReference type="ChEBI" id="CHEBI:30616"/>
        <dbReference type="ChEBI" id="CHEBI:61560"/>
        <dbReference type="ChEBI" id="CHEBI:73316"/>
        <dbReference type="ChEBI" id="CHEBI:456216"/>
        <dbReference type="EC" id="2.7.4.6"/>
    </reaction>
</comment>
<proteinExistence type="inferred from homology"/>
<dbReference type="Gene3D" id="3.40.50.300">
    <property type="entry name" value="P-loop containing nucleotide triphosphate hydrolases"/>
    <property type="match status" value="1"/>
</dbReference>
<evidence type="ECO:0000256" key="12">
    <source>
        <dbReference type="ARBA" id="ARBA00023128"/>
    </source>
</evidence>
<dbReference type="InterPro" id="IPR027417">
    <property type="entry name" value="P-loop_NTPase"/>
</dbReference>
<reference evidence="20 21" key="1">
    <citation type="submission" date="2019-01" db="EMBL/GenBank/DDBJ databases">
        <authorList>
            <person name="Alioto T."/>
            <person name="Alioto T."/>
        </authorList>
    </citation>
    <scope>NUCLEOTIDE SEQUENCE [LARGE SCALE GENOMIC DNA]</scope>
</reference>
<gene>
    <name evidence="20" type="ORF">LYPA_23C009369</name>
</gene>
<dbReference type="GO" id="GO:0006233">
    <property type="term" value="P:dTDP biosynthetic process"/>
    <property type="evidence" value="ECO:0007669"/>
    <property type="project" value="TreeGrafter"/>
</dbReference>
<name>A0A485P2C7_LYNPA</name>
<evidence type="ECO:0000256" key="8">
    <source>
        <dbReference type="ARBA" id="ARBA00022840"/>
    </source>
</evidence>
<evidence type="ECO:0000256" key="6">
    <source>
        <dbReference type="ARBA" id="ARBA00022741"/>
    </source>
</evidence>
<dbReference type="GO" id="GO:0005524">
    <property type="term" value="F:ATP binding"/>
    <property type="evidence" value="ECO:0007669"/>
    <property type="project" value="UniProtKB-KW"/>
</dbReference>
<comment type="subcellular location">
    <subcellularLocation>
        <location evidence="3">Mitochondrion</location>
    </subcellularLocation>
</comment>
<dbReference type="SUPFAM" id="SSF52540">
    <property type="entry name" value="P-loop containing nucleoside triphosphate hydrolases"/>
    <property type="match status" value="1"/>
</dbReference>
<dbReference type="GO" id="GO:0006227">
    <property type="term" value="P:dUDP biosynthetic process"/>
    <property type="evidence" value="ECO:0007669"/>
    <property type="project" value="TreeGrafter"/>
</dbReference>
<evidence type="ECO:0000256" key="5">
    <source>
        <dbReference type="ARBA" id="ARBA00022679"/>
    </source>
</evidence>
<dbReference type="AlphaFoldDB" id="A0A485P2C7"/>
<sequence>MRAFGLAHAHIGRQPGLRVRRRRPRPRPPHPSPTPSPAPRPPVTSLSIPRWRGRPGRGGGGTGRAMASALGPRAPLPLARLRGARALAMAPPRRFALELPGCGLAHFAVGGDAAGARLDPRVAALLGPPGRSYSLCVPEAPGGGCAARVRAARLHQRLLHQLRRDPLRRCQLRRLLCYGPGGGAGGVQRGFLLRDPGDSPDTRRALFSLLGDAPGGPRLGEFVGDARQQVWQSLWELRDGAEWRQVGPRERVLAAPEPALHPVVPDLPSSGVFPHREAARAVLEACIPFIPEAQAVLDLVDQLPEQVHKGKFPVIAFEGLDATGKTTVTQSVSDTLGAVLLKSPPACISQWRKIFDDEPTIIRRAFYSLGNYIVASEIAKESTKSPVIIDRYWHSTATYAIATEVTGGLQYLPPAHHPIYQWPRDLLRPDLVLLLTVSPKKRMQRIEGRGVERTREEAELEADSMFRQKVEVSYQRMENPACHVVDASPSREEVLQTVLGIIQNNFS</sequence>
<evidence type="ECO:0000256" key="4">
    <source>
        <dbReference type="ARBA" id="ARBA00009776"/>
    </source>
</evidence>
<evidence type="ECO:0000256" key="9">
    <source>
        <dbReference type="ARBA" id="ARBA00022946"/>
    </source>
</evidence>
<evidence type="ECO:0000256" key="10">
    <source>
        <dbReference type="ARBA" id="ARBA00022975"/>
    </source>
</evidence>
<keyword evidence="10" id="KW-0665">Pyrimidine biosynthesis</keyword>
<keyword evidence="6" id="KW-0547">Nucleotide-binding</keyword>
<keyword evidence="9" id="KW-0809">Transit peptide</keyword>
<dbReference type="Pfam" id="PF02223">
    <property type="entry name" value="Thymidylate_kin"/>
    <property type="match status" value="1"/>
</dbReference>
<evidence type="ECO:0000313" key="20">
    <source>
        <dbReference type="EMBL" id="VFV38448.1"/>
    </source>
</evidence>
<keyword evidence="5" id="KW-0808">Transferase</keyword>
<evidence type="ECO:0000313" key="21">
    <source>
        <dbReference type="Proteomes" id="UP000386466"/>
    </source>
</evidence>
<dbReference type="InterPro" id="IPR039430">
    <property type="entry name" value="Thymidylate_kin-like_dom"/>
</dbReference>
<evidence type="ECO:0000256" key="13">
    <source>
        <dbReference type="ARBA" id="ARBA00051396"/>
    </source>
</evidence>
<evidence type="ECO:0000256" key="14">
    <source>
        <dbReference type="ARBA" id="ARBA00051598"/>
    </source>
</evidence>
<dbReference type="FunFam" id="3.40.50.300:FF:001133">
    <property type="entry name" value="UMP-CMP kinase 2, mitochondrial"/>
    <property type="match status" value="1"/>
</dbReference>
<evidence type="ECO:0000256" key="18">
    <source>
        <dbReference type="SAM" id="MobiDB-lite"/>
    </source>
</evidence>
<comment type="catalytic activity">
    <reaction evidence="2">
        <text>a ribonucleoside 5'-diphosphate + ATP = a ribonucleoside 5'-triphosphate + ADP</text>
        <dbReference type="Rhea" id="RHEA:18113"/>
        <dbReference type="ChEBI" id="CHEBI:30616"/>
        <dbReference type="ChEBI" id="CHEBI:57930"/>
        <dbReference type="ChEBI" id="CHEBI:61557"/>
        <dbReference type="ChEBI" id="CHEBI:456216"/>
        <dbReference type="EC" id="2.7.4.6"/>
    </reaction>
</comment>
<evidence type="ECO:0000259" key="19">
    <source>
        <dbReference type="Pfam" id="PF02223"/>
    </source>
</evidence>
<dbReference type="EC" id="2.7.4.14" evidence="15"/>
<comment type="catalytic activity">
    <reaction evidence="13">
        <text>CMP + ATP = CDP + ADP</text>
        <dbReference type="Rhea" id="RHEA:11600"/>
        <dbReference type="ChEBI" id="CHEBI:30616"/>
        <dbReference type="ChEBI" id="CHEBI:58069"/>
        <dbReference type="ChEBI" id="CHEBI:60377"/>
        <dbReference type="ChEBI" id="CHEBI:456216"/>
        <dbReference type="EC" id="2.7.4.14"/>
    </reaction>
</comment>
<feature type="compositionally biased region" description="Pro residues" evidence="18">
    <location>
        <begin position="29"/>
        <end position="42"/>
    </location>
</feature>
<dbReference type="Proteomes" id="UP000386466">
    <property type="component" value="Unassembled WGS sequence"/>
</dbReference>
<evidence type="ECO:0000256" key="17">
    <source>
        <dbReference type="ARBA" id="ARBA00076149"/>
    </source>
</evidence>
<dbReference type="GO" id="GO:0005739">
    <property type="term" value="C:mitochondrion"/>
    <property type="evidence" value="ECO:0007669"/>
    <property type="project" value="UniProtKB-SubCell"/>
</dbReference>
<keyword evidence="21" id="KW-1185">Reference proteome</keyword>
<evidence type="ECO:0000256" key="11">
    <source>
        <dbReference type="ARBA" id="ARBA00023054"/>
    </source>
</evidence>
<protein>
    <recommendedName>
        <fullName evidence="16">UMP-CMP kinase 2, mitochondrial</fullName>
        <ecNumber evidence="15">2.7.4.14</ecNumber>
    </recommendedName>
    <alternativeName>
        <fullName evidence="17">Nucleoside-diphosphate kinase</fullName>
    </alternativeName>
</protein>
<keyword evidence="11" id="KW-0175">Coiled coil</keyword>
<evidence type="ECO:0000256" key="3">
    <source>
        <dbReference type="ARBA" id="ARBA00004173"/>
    </source>
</evidence>
<evidence type="ECO:0000256" key="2">
    <source>
        <dbReference type="ARBA" id="ARBA00000937"/>
    </source>
</evidence>
<evidence type="ECO:0000256" key="16">
    <source>
        <dbReference type="ARBA" id="ARBA00070686"/>
    </source>
</evidence>
<dbReference type="EMBL" id="CAAGRJ010026055">
    <property type="protein sequence ID" value="VFV38448.1"/>
    <property type="molecule type" value="Genomic_DNA"/>
</dbReference>
<keyword evidence="7 20" id="KW-0418">Kinase</keyword>
<comment type="catalytic activity">
    <reaction evidence="14">
        <text>dCMP + ATP = dCDP + ADP</text>
        <dbReference type="Rhea" id="RHEA:25094"/>
        <dbReference type="ChEBI" id="CHEBI:30616"/>
        <dbReference type="ChEBI" id="CHEBI:57566"/>
        <dbReference type="ChEBI" id="CHEBI:58593"/>
        <dbReference type="ChEBI" id="CHEBI:456216"/>
        <dbReference type="EC" id="2.7.4.14"/>
    </reaction>
</comment>
<feature type="compositionally biased region" description="Basic residues" evidence="18">
    <location>
        <begin position="18"/>
        <end position="28"/>
    </location>
</feature>
<dbReference type="GO" id="GO:0004798">
    <property type="term" value="F:dTMP kinase activity"/>
    <property type="evidence" value="ECO:0007669"/>
    <property type="project" value="TreeGrafter"/>
</dbReference>
<keyword evidence="12" id="KW-0496">Mitochondrion</keyword>
<evidence type="ECO:0000256" key="1">
    <source>
        <dbReference type="ARBA" id="ARBA00000082"/>
    </source>
</evidence>
<feature type="domain" description="Thymidylate kinase-like" evidence="19">
    <location>
        <begin position="317"/>
        <end position="496"/>
    </location>
</feature>
<organism evidence="20 21">
    <name type="scientific">Lynx pardinus</name>
    <name type="common">Iberian lynx</name>
    <name type="synonym">Felis pardina</name>
    <dbReference type="NCBI Taxonomy" id="191816"/>
    <lineage>
        <taxon>Eukaryota</taxon>
        <taxon>Metazoa</taxon>
        <taxon>Chordata</taxon>
        <taxon>Craniata</taxon>
        <taxon>Vertebrata</taxon>
        <taxon>Euteleostomi</taxon>
        <taxon>Mammalia</taxon>
        <taxon>Eutheria</taxon>
        <taxon>Laurasiatheria</taxon>
        <taxon>Carnivora</taxon>
        <taxon>Feliformia</taxon>
        <taxon>Felidae</taxon>
        <taxon>Felinae</taxon>
        <taxon>Lynx</taxon>
    </lineage>
</organism>
<dbReference type="PANTHER" id="PTHR10344:SF4">
    <property type="entry name" value="UMP-CMP KINASE 2, MITOCHONDRIAL"/>
    <property type="match status" value="1"/>
</dbReference>
<keyword evidence="8" id="KW-0067">ATP-binding</keyword>
<dbReference type="GO" id="GO:0004550">
    <property type="term" value="F:nucleoside diphosphate kinase activity"/>
    <property type="evidence" value="ECO:0007669"/>
    <property type="project" value="UniProtKB-EC"/>
</dbReference>
<comment type="similarity">
    <text evidence="4">Belongs to the thymidylate kinase family.</text>
</comment>
<dbReference type="GO" id="GO:0006235">
    <property type="term" value="P:dTTP biosynthetic process"/>
    <property type="evidence" value="ECO:0007669"/>
    <property type="project" value="TreeGrafter"/>
</dbReference>
<evidence type="ECO:0000256" key="15">
    <source>
        <dbReference type="ARBA" id="ARBA00066590"/>
    </source>
</evidence>
<evidence type="ECO:0000256" key="7">
    <source>
        <dbReference type="ARBA" id="ARBA00022777"/>
    </source>
</evidence>
<dbReference type="PANTHER" id="PTHR10344">
    <property type="entry name" value="THYMIDYLATE KINASE"/>
    <property type="match status" value="1"/>
</dbReference>
<feature type="region of interest" description="Disordered" evidence="18">
    <location>
        <begin position="1"/>
        <end position="71"/>
    </location>
</feature>